<sequence>MGDLGKASQIQIPHPHRSLLALPSSNLWLAPPPLHRRSRFWPYFSAVGAGFGEKAGEGILDYVAGRPEPVLQLESEEGSSRSGSKSVTEILGIGGGLRYRFTTTINI</sequence>
<evidence type="ECO:0000313" key="2">
    <source>
        <dbReference type="Proteomes" id="UP001055879"/>
    </source>
</evidence>
<accession>A0ACB8Y6G2</accession>
<reference evidence="2" key="1">
    <citation type="journal article" date="2022" name="Mol. Ecol. Resour.">
        <title>The genomes of chicory, endive, great burdock and yacon provide insights into Asteraceae palaeo-polyploidization history and plant inulin production.</title>
        <authorList>
            <person name="Fan W."/>
            <person name="Wang S."/>
            <person name="Wang H."/>
            <person name="Wang A."/>
            <person name="Jiang F."/>
            <person name="Liu H."/>
            <person name="Zhao H."/>
            <person name="Xu D."/>
            <person name="Zhang Y."/>
        </authorList>
    </citation>
    <scope>NUCLEOTIDE SEQUENCE [LARGE SCALE GENOMIC DNA]</scope>
    <source>
        <strain evidence="2">cv. Niubang</strain>
    </source>
</reference>
<reference evidence="1 2" key="2">
    <citation type="journal article" date="2022" name="Mol. Ecol. Resour.">
        <title>The genomes of chicory, endive, great burdock and yacon provide insights into Asteraceae paleo-polyploidization history and plant inulin production.</title>
        <authorList>
            <person name="Fan W."/>
            <person name="Wang S."/>
            <person name="Wang H."/>
            <person name="Wang A."/>
            <person name="Jiang F."/>
            <person name="Liu H."/>
            <person name="Zhao H."/>
            <person name="Xu D."/>
            <person name="Zhang Y."/>
        </authorList>
    </citation>
    <scope>NUCLEOTIDE SEQUENCE [LARGE SCALE GENOMIC DNA]</scope>
    <source>
        <strain evidence="2">cv. Niubang</strain>
    </source>
</reference>
<name>A0ACB8Y6G2_ARCLA</name>
<evidence type="ECO:0000313" key="1">
    <source>
        <dbReference type="EMBL" id="KAI3680492.1"/>
    </source>
</evidence>
<organism evidence="1 2">
    <name type="scientific">Arctium lappa</name>
    <name type="common">Greater burdock</name>
    <name type="synonym">Lappa major</name>
    <dbReference type="NCBI Taxonomy" id="4217"/>
    <lineage>
        <taxon>Eukaryota</taxon>
        <taxon>Viridiplantae</taxon>
        <taxon>Streptophyta</taxon>
        <taxon>Embryophyta</taxon>
        <taxon>Tracheophyta</taxon>
        <taxon>Spermatophyta</taxon>
        <taxon>Magnoliopsida</taxon>
        <taxon>eudicotyledons</taxon>
        <taxon>Gunneridae</taxon>
        <taxon>Pentapetalae</taxon>
        <taxon>asterids</taxon>
        <taxon>campanulids</taxon>
        <taxon>Asterales</taxon>
        <taxon>Asteraceae</taxon>
        <taxon>Carduoideae</taxon>
        <taxon>Cardueae</taxon>
        <taxon>Arctiinae</taxon>
        <taxon>Arctium</taxon>
    </lineage>
</organism>
<comment type="caution">
    <text evidence="1">The sequence shown here is derived from an EMBL/GenBank/DDBJ whole genome shotgun (WGS) entry which is preliminary data.</text>
</comment>
<gene>
    <name evidence="1" type="ORF">L6452_35263</name>
</gene>
<keyword evidence="2" id="KW-1185">Reference proteome</keyword>
<dbReference type="Proteomes" id="UP001055879">
    <property type="component" value="Linkage Group LG13"/>
</dbReference>
<protein>
    <submittedName>
        <fullName evidence="1">Uncharacterized protein</fullName>
    </submittedName>
</protein>
<proteinExistence type="predicted"/>
<dbReference type="EMBL" id="CM042059">
    <property type="protein sequence ID" value="KAI3680492.1"/>
    <property type="molecule type" value="Genomic_DNA"/>
</dbReference>